<evidence type="ECO:0000313" key="3">
    <source>
        <dbReference type="Proteomes" id="UP000827092"/>
    </source>
</evidence>
<dbReference type="AlphaFoldDB" id="A0AAV6VJS1"/>
<dbReference type="EMBL" id="JAFNEN010000064">
    <property type="protein sequence ID" value="KAG8196735.1"/>
    <property type="molecule type" value="Genomic_DNA"/>
</dbReference>
<accession>A0AAV6VJS1</accession>
<name>A0AAV6VJS1_9ARAC</name>
<reference evidence="2 3" key="1">
    <citation type="journal article" date="2022" name="Nat. Ecol. Evol.">
        <title>A masculinizing supergene underlies an exaggerated male reproductive morph in a spider.</title>
        <authorList>
            <person name="Hendrickx F."/>
            <person name="De Corte Z."/>
            <person name="Sonet G."/>
            <person name="Van Belleghem S.M."/>
            <person name="Kostlbacher S."/>
            <person name="Vangestel C."/>
        </authorList>
    </citation>
    <scope>NUCLEOTIDE SEQUENCE [LARGE SCALE GENOMIC DNA]</scope>
    <source>
        <strain evidence="2">W744_W776</strain>
    </source>
</reference>
<dbReference type="Proteomes" id="UP000827092">
    <property type="component" value="Unassembled WGS sequence"/>
</dbReference>
<evidence type="ECO:0000256" key="1">
    <source>
        <dbReference type="SAM" id="MobiDB-lite"/>
    </source>
</evidence>
<protein>
    <submittedName>
        <fullName evidence="2">Uncharacterized protein</fullName>
    </submittedName>
</protein>
<sequence>MESPSTCNRSGRSATHPQKSTGARNARPFVVRAIYWGGKEPRGRWSGEAWGSSGNWPQRRRRHAAENNAVVGRWTGGEGFVCRPRLLFGMGFLRR</sequence>
<proteinExistence type="predicted"/>
<keyword evidence="3" id="KW-1185">Reference proteome</keyword>
<feature type="compositionally biased region" description="Polar residues" evidence="1">
    <location>
        <begin position="1"/>
        <end position="23"/>
    </location>
</feature>
<evidence type="ECO:0000313" key="2">
    <source>
        <dbReference type="EMBL" id="KAG8196735.1"/>
    </source>
</evidence>
<gene>
    <name evidence="2" type="ORF">JTE90_014471</name>
</gene>
<feature type="region of interest" description="Disordered" evidence="1">
    <location>
        <begin position="1"/>
        <end position="26"/>
    </location>
</feature>
<organism evidence="2 3">
    <name type="scientific">Oedothorax gibbosus</name>
    <dbReference type="NCBI Taxonomy" id="931172"/>
    <lineage>
        <taxon>Eukaryota</taxon>
        <taxon>Metazoa</taxon>
        <taxon>Ecdysozoa</taxon>
        <taxon>Arthropoda</taxon>
        <taxon>Chelicerata</taxon>
        <taxon>Arachnida</taxon>
        <taxon>Araneae</taxon>
        <taxon>Araneomorphae</taxon>
        <taxon>Entelegynae</taxon>
        <taxon>Araneoidea</taxon>
        <taxon>Linyphiidae</taxon>
        <taxon>Erigoninae</taxon>
        <taxon>Oedothorax</taxon>
    </lineage>
</organism>
<comment type="caution">
    <text evidence="2">The sequence shown here is derived from an EMBL/GenBank/DDBJ whole genome shotgun (WGS) entry which is preliminary data.</text>
</comment>